<proteinExistence type="predicted"/>
<dbReference type="AlphaFoldDB" id="A0A0F9IGF5"/>
<evidence type="ECO:0000313" key="1">
    <source>
        <dbReference type="EMBL" id="KKL92850.1"/>
    </source>
</evidence>
<name>A0A0F9IGF5_9ZZZZ</name>
<reference evidence="1" key="1">
    <citation type="journal article" date="2015" name="Nature">
        <title>Complex archaea that bridge the gap between prokaryotes and eukaryotes.</title>
        <authorList>
            <person name="Spang A."/>
            <person name="Saw J.H."/>
            <person name="Jorgensen S.L."/>
            <person name="Zaremba-Niedzwiedzka K."/>
            <person name="Martijn J."/>
            <person name="Lind A.E."/>
            <person name="van Eijk R."/>
            <person name="Schleper C."/>
            <person name="Guy L."/>
            <person name="Ettema T.J."/>
        </authorList>
    </citation>
    <scope>NUCLEOTIDE SEQUENCE</scope>
</reference>
<gene>
    <name evidence="1" type="ORF">LCGC14_1880590</name>
</gene>
<organism evidence="1">
    <name type="scientific">marine sediment metagenome</name>
    <dbReference type="NCBI Taxonomy" id="412755"/>
    <lineage>
        <taxon>unclassified sequences</taxon>
        <taxon>metagenomes</taxon>
        <taxon>ecological metagenomes</taxon>
    </lineage>
</organism>
<dbReference type="EMBL" id="LAZR01019356">
    <property type="protein sequence ID" value="KKL92850.1"/>
    <property type="molecule type" value="Genomic_DNA"/>
</dbReference>
<comment type="caution">
    <text evidence="1">The sequence shown here is derived from an EMBL/GenBank/DDBJ whole genome shotgun (WGS) entry which is preliminary data.</text>
</comment>
<accession>A0A0F9IGF5</accession>
<protein>
    <submittedName>
        <fullName evidence="1">Uncharacterized protein</fullName>
    </submittedName>
</protein>
<sequence length="81" mass="8587">MQARKSGLVNPHALLIGAVSDRKVTPRITGLSPPIVHIDGAVWYIAVGSSYPARAEACKGVGVHALKGIVSWVKNVARQFV</sequence>